<dbReference type="PANTHER" id="PTHR43078">
    <property type="entry name" value="UDP-GLUCURONIC ACID DECARBOXYLASE-RELATED"/>
    <property type="match status" value="1"/>
</dbReference>
<dbReference type="EMBL" id="MFKQ01000029">
    <property type="protein sequence ID" value="OGG47114.1"/>
    <property type="molecule type" value="Genomic_DNA"/>
</dbReference>
<name>A0A1F6CD51_9BACT</name>
<dbReference type="AlphaFoldDB" id="A0A1F6CD51"/>
<evidence type="ECO:0000313" key="7">
    <source>
        <dbReference type="Proteomes" id="UP000178344"/>
    </source>
</evidence>
<evidence type="ECO:0000313" key="6">
    <source>
        <dbReference type="EMBL" id="OGG47114.1"/>
    </source>
</evidence>
<dbReference type="InterPro" id="IPR001509">
    <property type="entry name" value="Epimerase_deHydtase"/>
</dbReference>
<comment type="cofactor">
    <cofactor evidence="1">
        <name>NAD(+)</name>
        <dbReference type="ChEBI" id="CHEBI:57540"/>
    </cofactor>
</comment>
<dbReference type="PANTHER" id="PTHR43078:SF6">
    <property type="entry name" value="UDP-GLUCURONIC ACID DECARBOXYLASE 1"/>
    <property type="match status" value="1"/>
</dbReference>
<dbReference type="Gene3D" id="3.40.50.720">
    <property type="entry name" value="NAD(P)-binding Rossmann-like Domain"/>
    <property type="match status" value="1"/>
</dbReference>
<comment type="caution">
    <text evidence="6">The sequence shown here is derived from an EMBL/GenBank/DDBJ whole genome shotgun (WGS) entry which is preliminary data.</text>
</comment>
<accession>A0A1F6CD51</accession>
<dbReference type="GO" id="GO:0005737">
    <property type="term" value="C:cytoplasm"/>
    <property type="evidence" value="ECO:0007669"/>
    <property type="project" value="TreeGrafter"/>
</dbReference>
<dbReference type="Proteomes" id="UP000178344">
    <property type="component" value="Unassembled WGS sequence"/>
</dbReference>
<dbReference type="Pfam" id="PF01370">
    <property type="entry name" value="Epimerase"/>
    <property type="match status" value="1"/>
</dbReference>
<evidence type="ECO:0000256" key="4">
    <source>
        <dbReference type="ARBA" id="ARBA00023239"/>
    </source>
</evidence>
<keyword evidence="4" id="KW-0456">Lyase</keyword>
<dbReference type="InterPro" id="IPR044516">
    <property type="entry name" value="UXS-like"/>
</dbReference>
<evidence type="ECO:0000259" key="5">
    <source>
        <dbReference type="Pfam" id="PF01370"/>
    </source>
</evidence>
<evidence type="ECO:0000256" key="3">
    <source>
        <dbReference type="ARBA" id="ARBA00023027"/>
    </source>
</evidence>
<evidence type="ECO:0000256" key="1">
    <source>
        <dbReference type="ARBA" id="ARBA00001911"/>
    </source>
</evidence>
<gene>
    <name evidence="6" type="ORF">A2671_00795</name>
</gene>
<dbReference type="SUPFAM" id="SSF51735">
    <property type="entry name" value="NAD(P)-binding Rossmann-fold domains"/>
    <property type="match status" value="1"/>
</dbReference>
<feature type="domain" description="NAD-dependent epimerase/dehydratase" evidence="5">
    <location>
        <begin position="29"/>
        <end position="275"/>
    </location>
</feature>
<keyword evidence="2" id="KW-0210">Decarboxylase</keyword>
<keyword evidence="3" id="KW-0520">NAD</keyword>
<dbReference type="InterPro" id="IPR036291">
    <property type="entry name" value="NAD(P)-bd_dom_sf"/>
</dbReference>
<reference evidence="6 7" key="1">
    <citation type="journal article" date="2016" name="Nat. Commun.">
        <title>Thousands of microbial genomes shed light on interconnected biogeochemical processes in an aquifer system.</title>
        <authorList>
            <person name="Anantharaman K."/>
            <person name="Brown C.T."/>
            <person name="Hug L.A."/>
            <person name="Sharon I."/>
            <person name="Castelle C.J."/>
            <person name="Probst A.J."/>
            <person name="Thomas B.C."/>
            <person name="Singh A."/>
            <person name="Wilkins M.J."/>
            <person name="Karaoz U."/>
            <person name="Brodie E.L."/>
            <person name="Williams K.H."/>
            <person name="Hubbard S.S."/>
            <person name="Banfield J.F."/>
        </authorList>
    </citation>
    <scope>NUCLEOTIDE SEQUENCE [LARGE SCALE GENOMIC DNA]</scope>
</reference>
<protein>
    <submittedName>
        <fullName evidence="6">Nucleoside-diphosphate sugar epimerase</fullName>
    </submittedName>
</protein>
<evidence type="ECO:0000256" key="2">
    <source>
        <dbReference type="ARBA" id="ARBA00022793"/>
    </source>
</evidence>
<dbReference type="GO" id="GO:0042732">
    <property type="term" value="P:D-xylose metabolic process"/>
    <property type="evidence" value="ECO:0007669"/>
    <property type="project" value="InterPro"/>
</dbReference>
<organism evidence="6 7">
    <name type="scientific">Candidatus Kaiserbacteria bacterium RIFCSPHIGHO2_01_FULL_49_13</name>
    <dbReference type="NCBI Taxonomy" id="1798477"/>
    <lineage>
        <taxon>Bacteria</taxon>
        <taxon>Candidatus Kaiseribacteriota</taxon>
    </lineage>
</organism>
<sequence length="352" mass="39503">MTVNIIQEDIKTIADTLGDRTRAFSGKTVLLSGGAGFLGSYFRGVFDYLNKNVLDTPVTVISLDNYITGSEESFIGEVDPQYIRSQRHDIREPFSTNEPVDYIIHAAGIASPVYYKKYPIETIESAIYGAKHLLELARKKNVISFLFFSSSEIYGDPSPGAIPTPETYKGHVSSIGPRSCYDESKRLTETLCVTYHTIYNTPIKIVRPFNVYGPGMKTNDHRVMPTFIARGLQGQNLPVHGHGNQTRTFCYITDAIDGFLRVLLSDRNSEVYNIGIGDEEINMATLAQTVAEALDNGIKVEMIEYPDTYPADEPNRRCPDITKARTHLGYEPRVDLKTGLSRSIRWFKETNF</sequence>
<proteinExistence type="predicted"/>
<dbReference type="GO" id="GO:0070403">
    <property type="term" value="F:NAD+ binding"/>
    <property type="evidence" value="ECO:0007669"/>
    <property type="project" value="InterPro"/>
</dbReference>
<dbReference type="GO" id="GO:0048040">
    <property type="term" value="F:UDP-glucuronate decarboxylase activity"/>
    <property type="evidence" value="ECO:0007669"/>
    <property type="project" value="TreeGrafter"/>
</dbReference>